<organism evidence="1">
    <name type="scientific">invertebrate metagenome</name>
    <dbReference type="NCBI Taxonomy" id="1711999"/>
    <lineage>
        <taxon>unclassified sequences</taxon>
        <taxon>metagenomes</taxon>
        <taxon>organismal metagenomes</taxon>
    </lineage>
</organism>
<dbReference type="PROSITE" id="PS51257">
    <property type="entry name" value="PROKAR_LIPOPROTEIN"/>
    <property type="match status" value="1"/>
</dbReference>
<reference evidence="1" key="1">
    <citation type="journal article" date="2017" name="Appl. Environ. Microbiol.">
        <title>Molecular characterization of an Endozoicomonas-like organism causing infection in king scallop Pecten maximus L.</title>
        <authorList>
            <person name="Cano I."/>
            <person name="van Aerle R."/>
            <person name="Ross S."/>
            <person name="Verner-Jeffreys D.W."/>
            <person name="Paley R.K."/>
            <person name="Rimmer G."/>
            <person name="Ryder D."/>
            <person name="Hooper P."/>
            <person name="Stone D."/>
            <person name="Feist S.W."/>
        </authorList>
    </citation>
    <scope>NUCLEOTIDE SEQUENCE</scope>
</reference>
<dbReference type="AlphaFoldDB" id="A0A2H9TCE1"/>
<protein>
    <recommendedName>
        <fullName evidence="2">OmpA-like domain-containing protein</fullName>
    </recommendedName>
</protein>
<sequence>MYNIKTSGLSLMILTGSIGSLLLSGCASSYDPVYDHHTLLSSINKLRFQQKLEEQSQNNNQELSIVFSPGEFLLKAEQTHQLMDFFKSWQAQGKPAINLQIAPSQHSRPFQSLNIARKRYHRLQQVMSPYVSTVEWVYSPENTPDTVVLRVKGDQYVQ</sequence>
<name>A0A2H9TCE1_9ZZZZ</name>
<proteinExistence type="predicted"/>
<evidence type="ECO:0008006" key="2">
    <source>
        <dbReference type="Google" id="ProtNLM"/>
    </source>
</evidence>
<dbReference type="EMBL" id="NSIT01000002">
    <property type="protein sequence ID" value="PJE80922.1"/>
    <property type="molecule type" value="Genomic_DNA"/>
</dbReference>
<accession>A0A2H9TCE1</accession>
<comment type="caution">
    <text evidence="1">The sequence shown here is derived from an EMBL/GenBank/DDBJ whole genome shotgun (WGS) entry which is preliminary data.</text>
</comment>
<evidence type="ECO:0000313" key="1">
    <source>
        <dbReference type="EMBL" id="PJE80922.1"/>
    </source>
</evidence>
<gene>
    <name evidence="1" type="ORF">CI610_00080</name>
</gene>